<feature type="domain" description="Beta-lactamase-like ARB-00930-like C-terminal" evidence="1">
    <location>
        <begin position="4"/>
        <end position="73"/>
    </location>
</feature>
<protein>
    <recommendedName>
        <fullName evidence="1">Beta-lactamase-like ARB-00930-like C-terminal domain-containing protein</fullName>
    </recommendedName>
</protein>
<gene>
    <name evidence="2" type="ORF">LTR24_003753</name>
</gene>
<proteinExistence type="predicted"/>
<accession>A0ABR0KFZ3</accession>
<reference evidence="2 3" key="1">
    <citation type="submission" date="2023-08" db="EMBL/GenBank/DDBJ databases">
        <title>Black Yeasts Isolated from many extreme environments.</title>
        <authorList>
            <person name="Coleine C."/>
            <person name="Stajich J.E."/>
            <person name="Selbmann L."/>
        </authorList>
    </citation>
    <scope>NUCLEOTIDE SEQUENCE [LARGE SCALE GENOMIC DNA]</scope>
    <source>
        <strain evidence="2 3">CCFEE 5885</strain>
    </source>
</reference>
<dbReference type="Pfam" id="PF26335">
    <property type="entry name" value="ARB_00930_C"/>
    <property type="match status" value="1"/>
</dbReference>
<keyword evidence="3" id="KW-1185">Reference proteome</keyword>
<comment type="caution">
    <text evidence="2">The sequence shown here is derived from an EMBL/GenBank/DDBJ whole genome shotgun (WGS) entry which is preliminary data.</text>
</comment>
<dbReference type="Proteomes" id="UP001345013">
    <property type="component" value="Unassembled WGS sequence"/>
</dbReference>
<evidence type="ECO:0000259" key="1">
    <source>
        <dbReference type="Pfam" id="PF26335"/>
    </source>
</evidence>
<dbReference type="InterPro" id="IPR058664">
    <property type="entry name" value="ARB_00930-like_C"/>
</dbReference>
<organism evidence="2 3">
    <name type="scientific">Lithohypha guttulata</name>
    <dbReference type="NCBI Taxonomy" id="1690604"/>
    <lineage>
        <taxon>Eukaryota</taxon>
        <taxon>Fungi</taxon>
        <taxon>Dikarya</taxon>
        <taxon>Ascomycota</taxon>
        <taxon>Pezizomycotina</taxon>
        <taxon>Eurotiomycetes</taxon>
        <taxon>Chaetothyriomycetidae</taxon>
        <taxon>Chaetothyriales</taxon>
        <taxon>Trichomeriaceae</taxon>
        <taxon>Lithohypha</taxon>
    </lineage>
</organism>
<sequence length="74" mass="7830">MGNGEIVAFRAVFQDTAAPVDAGTPTCNTWEDGVDKLVYNGLALDEFVFELEKGGDGVAIVVTIPALGLTMQRN</sequence>
<evidence type="ECO:0000313" key="2">
    <source>
        <dbReference type="EMBL" id="KAK5094148.1"/>
    </source>
</evidence>
<name>A0ABR0KFZ3_9EURO</name>
<evidence type="ECO:0000313" key="3">
    <source>
        <dbReference type="Proteomes" id="UP001345013"/>
    </source>
</evidence>
<dbReference type="EMBL" id="JAVRRG010000036">
    <property type="protein sequence ID" value="KAK5094148.1"/>
    <property type="molecule type" value="Genomic_DNA"/>
</dbReference>